<organism evidence="2">
    <name type="scientific">Aspergillus niger</name>
    <dbReference type="NCBI Taxonomy" id="5061"/>
    <lineage>
        <taxon>Eukaryota</taxon>
        <taxon>Fungi</taxon>
        <taxon>Dikarya</taxon>
        <taxon>Ascomycota</taxon>
        <taxon>Pezizomycotina</taxon>
        <taxon>Eurotiomycetes</taxon>
        <taxon>Eurotiomycetidae</taxon>
        <taxon>Eurotiales</taxon>
        <taxon>Aspergillaceae</taxon>
        <taxon>Aspergillus</taxon>
        <taxon>Aspergillus subgen. Circumdati</taxon>
    </lineage>
</organism>
<evidence type="ECO:0000256" key="1">
    <source>
        <dbReference type="SAM" id="MobiDB-lite"/>
    </source>
</evidence>
<dbReference type="RefSeq" id="XP_059601736.1">
    <property type="nucleotide sequence ID" value="XM_059750617.1"/>
</dbReference>
<feature type="non-terminal residue" evidence="2">
    <location>
        <position position="1"/>
    </location>
</feature>
<dbReference type="GeneID" id="84592445"/>
<feature type="region of interest" description="Disordered" evidence="1">
    <location>
        <begin position="22"/>
        <end position="85"/>
    </location>
</feature>
<name>A0AAJ8BSF9_ASPNG</name>
<accession>A0AAJ8BSF9</accession>
<reference evidence="2" key="2">
    <citation type="submission" date="2025-08" db="UniProtKB">
        <authorList>
            <consortium name="RefSeq"/>
        </authorList>
    </citation>
    <scope>IDENTIFICATION</scope>
</reference>
<sequence length="85" mass="8923">SLRGDNGGLFLGECPFYLGQEHQKHGRGEEALTLGGASSVDDVKTGGHGDELTGGDETRGSTETGAKDSRGSGEHEGKSWEMERC</sequence>
<dbReference type="KEGG" id="ang:An12g00250"/>
<gene>
    <name evidence="2" type="ORF">An12g00250</name>
</gene>
<evidence type="ECO:0000313" key="2">
    <source>
        <dbReference type="RefSeq" id="XP_059601736.1"/>
    </source>
</evidence>
<feature type="compositionally biased region" description="Basic and acidic residues" evidence="1">
    <location>
        <begin position="41"/>
        <end position="85"/>
    </location>
</feature>
<reference evidence="2" key="1">
    <citation type="submission" date="2025-02" db="EMBL/GenBank/DDBJ databases">
        <authorList>
            <consortium name="NCBI Genome Project"/>
        </authorList>
    </citation>
    <scope>NUCLEOTIDE SEQUENCE</scope>
</reference>
<protein>
    <submittedName>
        <fullName evidence="2">Uncharacterized protein</fullName>
    </submittedName>
</protein>
<dbReference type="AlphaFoldDB" id="A0AAJ8BSF9"/>
<dbReference type="VEuPathDB" id="FungiDB:An12g00250"/>
<proteinExistence type="predicted"/>